<organism evidence="1 2">
    <name type="scientific">Halteria grandinella</name>
    <dbReference type="NCBI Taxonomy" id="5974"/>
    <lineage>
        <taxon>Eukaryota</taxon>
        <taxon>Sar</taxon>
        <taxon>Alveolata</taxon>
        <taxon>Ciliophora</taxon>
        <taxon>Intramacronucleata</taxon>
        <taxon>Spirotrichea</taxon>
        <taxon>Stichotrichia</taxon>
        <taxon>Sporadotrichida</taxon>
        <taxon>Halteriidae</taxon>
        <taxon>Halteria</taxon>
    </lineage>
</organism>
<dbReference type="EMBL" id="RRYP01003855">
    <property type="protein sequence ID" value="TNV83424.1"/>
    <property type="molecule type" value="Genomic_DNA"/>
</dbReference>
<gene>
    <name evidence="1" type="ORF">FGO68_gene16027</name>
</gene>
<keyword evidence="2" id="KW-1185">Reference proteome</keyword>
<sequence length="81" mass="9387">MALILRIQLKLQRKDRSGSSHPPCQLLHQLKNQVQRKIVYSAIIVQETVPQSLLVEALLRLKYFQKLCPGFSQILLTTKYL</sequence>
<proteinExistence type="predicted"/>
<protein>
    <submittedName>
        <fullName evidence="1">Uncharacterized protein</fullName>
    </submittedName>
</protein>
<comment type="caution">
    <text evidence="1">The sequence shown here is derived from an EMBL/GenBank/DDBJ whole genome shotgun (WGS) entry which is preliminary data.</text>
</comment>
<evidence type="ECO:0000313" key="2">
    <source>
        <dbReference type="Proteomes" id="UP000785679"/>
    </source>
</evidence>
<evidence type="ECO:0000313" key="1">
    <source>
        <dbReference type="EMBL" id="TNV83424.1"/>
    </source>
</evidence>
<reference evidence="1" key="1">
    <citation type="submission" date="2019-06" db="EMBL/GenBank/DDBJ databases">
        <authorList>
            <person name="Zheng W."/>
        </authorList>
    </citation>
    <scope>NUCLEOTIDE SEQUENCE</scope>
    <source>
        <strain evidence="1">QDHG01</strain>
    </source>
</reference>
<accession>A0A8J8P092</accession>
<dbReference type="AlphaFoldDB" id="A0A8J8P092"/>
<dbReference type="Proteomes" id="UP000785679">
    <property type="component" value="Unassembled WGS sequence"/>
</dbReference>
<name>A0A8J8P092_HALGN</name>